<feature type="region of interest" description="Disordered" evidence="2">
    <location>
        <begin position="183"/>
        <end position="225"/>
    </location>
</feature>
<dbReference type="AlphaFoldDB" id="A0ABD1KG40"/>
<sequence>MGKPTNMESKTAGTEFVEKFDHPSKLVPEQSLCKTCKNLGVDAVKVDTPFCGIQSGLEETRSGCVGAEPVVAHLKEEANPKQVELQEDRSTDVKELEEYFTALEQDRRHLQQLLLDQKEEHQMEMRALEREWEQERLEWERQWREKEEVLMASLRSKLISREKLMKDLRSQLHVLVSTKHLAGSAMSGKQNSSKWWSVKKHQASPDAATQDATTSGASKGMKAADTDLQKIRKLETKVMEAERKKQKKALAKMQRKAEKEEKRNKKEGKVKDSSVTQCWPRYFLTLGCATHAEDM</sequence>
<reference evidence="3 4" key="1">
    <citation type="submission" date="2024-09" db="EMBL/GenBank/DDBJ databases">
        <title>A chromosome-level genome assembly of Gray's grenadier anchovy, Coilia grayii.</title>
        <authorList>
            <person name="Fu Z."/>
        </authorList>
    </citation>
    <scope>NUCLEOTIDE SEQUENCE [LARGE SCALE GENOMIC DNA]</scope>
    <source>
        <strain evidence="3">G4</strain>
        <tissue evidence="3">Muscle</tissue>
    </source>
</reference>
<feature type="coiled-coil region" evidence="1">
    <location>
        <begin position="93"/>
        <end position="138"/>
    </location>
</feature>
<dbReference type="Proteomes" id="UP001591681">
    <property type="component" value="Unassembled WGS sequence"/>
</dbReference>
<feature type="compositionally biased region" description="Basic and acidic residues" evidence="2">
    <location>
        <begin position="255"/>
        <end position="272"/>
    </location>
</feature>
<feature type="compositionally biased region" description="Basic residues" evidence="2">
    <location>
        <begin position="244"/>
        <end position="254"/>
    </location>
</feature>
<evidence type="ECO:0000256" key="2">
    <source>
        <dbReference type="SAM" id="MobiDB-lite"/>
    </source>
</evidence>
<feature type="region of interest" description="Disordered" evidence="2">
    <location>
        <begin position="239"/>
        <end position="274"/>
    </location>
</feature>
<evidence type="ECO:0000313" key="3">
    <source>
        <dbReference type="EMBL" id="KAL2098185.1"/>
    </source>
</evidence>
<gene>
    <name evidence="3" type="ORF">ACEWY4_007392</name>
</gene>
<comment type="caution">
    <text evidence="3">The sequence shown here is derived from an EMBL/GenBank/DDBJ whole genome shotgun (WGS) entry which is preliminary data.</text>
</comment>
<name>A0ABD1KG40_9TELE</name>
<protein>
    <submittedName>
        <fullName evidence="3">Uncharacterized protein</fullName>
    </submittedName>
</protein>
<keyword evidence="4" id="KW-1185">Reference proteome</keyword>
<evidence type="ECO:0000313" key="4">
    <source>
        <dbReference type="Proteomes" id="UP001591681"/>
    </source>
</evidence>
<accession>A0ABD1KG40</accession>
<evidence type="ECO:0000256" key="1">
    <source>
        <dbReference type="SAM" id="Coils"/>
    </source>
</evidence>
<dbReference type="EMBL" id="JBHFQA010000006">
    <property type="protein sequence ID" value="KAL2098185.1"/>
    <property type="molecule type" value="Genomic_DNA"/>
</dbReference>
<keyword evidence="1" id="KW-0175">Coiled coil</keyword>
<organism evidence="3 4">
    <name type="scientific">Coilia grayii</name>
    <name type="common">Gray's grenadier anchovy</name>
    <dbReference type="NCBI Taxonomy" id="363190"/>
    <lineage>
        <taxon>Eukaryota</taxon>
        <taxon>Metazoa</taxon>
        <taxon>Chordata</taxon>
        <taxon>Craniata</taxon>
        <taxon>Vertebrata</taxon>
        <taxon>Euteleostomi</taxon>
        <taxon>Actinopterygii</taxon>
        <taxon>Neopterygii</taxon>
        <taxon>Teleostei</taxon>
        <taxon>Clupei</taxon>
        <taxon>Clupeiformes</taxon>
        <taxon>Clupeoidei</taxon>
        <taxon>Engraulidae</taxon>
        <taxon>Coilinae</taxon>
        <taxon>Coilia</taxon>
    </lineage>
</organism>
<proteinExistence type="predicted"/>